<comment type="caution">
    <text evidence="1">The sequence shown here is derived from an EMBL/GenBank/DDBJ whole genome shotgun (WGS) entry which is preliminary data.</text>
</comment>
<dbReference type="Proteomes" id="UP000287651">
    <property type="component" value="Unassembled WGS sequence"/>
</dbReference>
<reference evidence="1 2" key="1">
    <citation type="journal article" date="2014" name="Agronomy (Basel)">
        <title>A Draft Genome Sequence for Ensete ventricosum, the Drought-Tolerant Tree Against Hunger.</title>
        <authorList>
            <person name="Harrison J."/>
            <person name="Moore K.A."/>
            <person name="Paszkiewicz K."/>
            <person name="Jones T."/>
            <person name="Grant M."/>
            <person name="Ambacheew D."/>
            <person name="Muzemil S."/>
            <person name="Studholme D.J."/>
        </authorList>
    </citation>
    <scope>NUCLEOTIDE SEQUENCE [LARGE SCALE GENOMIC DNA]</scope>
</reference>
<sequence>MKRRRDHRAVDCFLAFDMEEKLFGVELITLQPFSKTLFPSTAMGERRSSLLRVKRSQSLYSTKIAPPLVSKLPRQGGHQSFSTVAVEVVVFKGSLPSHSPSPVLFRMQAPKVAVGVSATREESSRRTVCHLRGPSRYSGAVLCRIGSLDVDLPAIGTLPTSIYLQRAIHTRSQMSSREIQDE</sequence>
<evidence type="ECO:0000313" key="2">
    <source>
        <dbReference type="Proteomes" id="UP000287651"/>
    </source>
</evidence>
<protein>
    <submittedName>
        <fullName evidence="1">Uncharacterized protein</fullName>
    </submittedName>
</protein>
<proteinExistence type="predicted"/>
<gene>
    <name evidence="1" type="ORF">B296_00023938</name>
</gene>
<dbReference type="AlphaFoldDB" id="A0A426ZJB2"/>
<evidence type="ECO:0000313" key="1">
    <source>
        <dbReference type="EMBL" id="RRT64068.1"/>
    </source>
</evidence>
<dbReference type="EMBL" id="AMZH03006340">
    <property type="protein sequence ID" value="RRT64068.1"/>
    <property type="molecule type" value="Genomic_DNA"/>
</dbReference>
<name>A0A426ZJB2_ENSVE</name>
<accession>A0A426ZJB2</accession>
<organism evidence="1 2">
    <name type="scientific">Ensete ventricosum</name>
    <name type="common">Abyssinian banana</name>
    <name type="synonym">Musa ensete</name>
    <dbReference type="NCBI Taxonomy" id="4639"/>
    <lineage>
        <taxon>Eukaryota</taxon>
        <taxon>Viridiplantae</taxon>
        <taxon>Streptophyta</taxon>
        <taxon>Embryophyta</taxon>
        <taxon>Tracheophyta</taxon>
        <taxon>Spermatophyta</taxon>
        <taxon>Magnoliopsida</taxon>
        <taxon>Liliopsida</taxon>
        <taxon>Zingiberales</taxon>
        <taxon>Musaceae</taxon>
        <taxon>Ensete</taxon>
    </lineage>
</organism>